<name>A0AA38L274_9AGAR</name>
<proteinExistence type="predicted"/>
<keyword evidence="2" id="KW-1185">Reference proteome</keyword>
<dbReference type="Proteomes" id="UP001163798">
    <property type="component" value="Unassembled WGS sequence"/>
</dbReference>
<dbReference type="AlphaFoldDB" id="A0AA38L274"/>
<reference evidence="1" key="1">
    <citation type="submission" date="2022-08" db="EMBL/GenBank/DDBJ databases">
        <authorList>
            <consortium name="DOE Joint Genome Institute"/>
            <person name="Min B."/>
            <person name="Riley R."/>
            <person name="Sierra-Patev S."/>
            <person name="Naranjo-Ortiz M."/>
            <person name="Looney B."/>
            <person name="Konkel Z."/>
            <person name="Slot J.C."/>
            <person name="Sakamoto Y."/>
            <person name="Steenwyk J.L."/>
            <person name="Rokas A."/>
            <person name="Carro J."/>
            <person name="Camarero S."/>
            <person name="Ferreira P."/>
            <person name="Molpeceres G."/>
            <person name="Ruiz-Duenas F.J."/>
            <person name="Serrano A."/>
            <person name="Henrissat B."/>
            <person name="Drula E."/>
            <person name="Hughes K.W."/>
            <person name="Mata J.L."/>
            <person name="Ishikawa N.K."/>
            <person name="Vargas-Isla R."/>
            <person name="Ushijima S."/>
            <person name="Smith C.A."/>
            <person name="Ahrendt S."/>
            <person name="Andreopoulos W."/>
            <person name="He G."/>
            <person name="Labutti K."/>
            <person name="Lipzen A."/>
            <person name="Ng V."/>
            <person name="Sandor L."/>
            <person name="Barry K."/>
            <person name="Martinez A.T."/>
            <person name="Xiao Y."/>
            <person name="Gibbons J.G."/>
            <person name="Terashima K."/>
            <person name="Hibbett D.S."/>
            <person name="Grigoriev I.V."/>
        </authorList>
    </citation>
    <scope>NUCLEOTIDE SEQUENCE</scope>
    <source>
        <strain evidence="1">TFB10291</strain>
    </source>
</reference>
<gene>
    <name evidence="1" type="ORF">GGU10DRAFT_382117</name>
</gene>
<dbReference type="EMBL" id="MU794484">
    <property type="protein sequence ID" value="KAJ3779635.1"/>
    <property type="molecule type" value="Genomic_DNA"/>
</dbReference>
<evidence type="ECO:0000313" key="2">
    <source>
        <dbReference type="Proteomes" id="UP001163798"/>
    </source>
</evidence>
<organism evidence="1 2">
    <name type="scientific">Lentinula aff. detonsa</name>
    <dbReference type="NCBI Taxonomy" id="2804958"/>
    <lineage>
        <taxon>Eukaryota</taxon>
        <taxon>Fungi</taxon>
        <taxon>Dikarya</taxon>
        <taxon>Basidiomycota</taxon>
        <taxon>Agaricomycotina</taxon>
        <taxon>Agaricomycetes</taxon>
        <taxon>Agaricomycetidae</taxon>
        <taxon>Agaricales</taxon>
        <taxon>Marasmiineae</taxon>
        <taxon>Omphalotaceae</taxon>
        <taxon>Lentinula</taxon>
    </lineage>
</organism>
<sequence length="183" mass="20391">MLSKKERASSAPVFPPFRDVPRVDIRDFPTSPTRRPLHSREPNFRITFGSLFPLSKALESIPDEAKIPATPTPTDRLVPTGIHAAPLSPLTPLPKNSLIKKLAEADANTEDRFAASGWGQSNEVSQNNGSTSNYRPKFRYRARCSRQTFSDSSSPVYKCHCIFIENQILRYATSCCPGKSGFY</sequence>
<accession>A0AA38L274</accession>
<comment type="caution">
    <text evidence="1">The sequence shown here is derived from an EMBL/GenBank/DDBJ whole genome shotgun (WGS) entry which is preliminary data.</text>
</comment>
<protein>
    <submittedName>
        <fullName evidence="1">Uncharacterized protein</fullName>
    </submittedName>
</protein>
<evidence type="ECO:0000313" key="1">
    <source>
        <dbReference type="EMBL" id="KAJ3779635.1"/>
    </source>
</evidence>